<proteinExistence type="predicted"/>
<evidence type="ECO:0000259" key="2">
    <source>
        <dbReference type="Pfam" id="PF18962"/>
    </source>
</evidence>
<dbReference type="EMBL" id="DSTT01000006">
    <property type="protein sequence ID" value="HFK24297.1"/>
    <property type="molecule type" value="Genomic_DNA"/>
</dbReference>
<dbReference type="InterPro" id="IPR013517">
    <property type="entry name" value="FG-GAP"/>
</dbReference>
<organism evidence="3">
    <name type="scientific">candidate division WOR-3 bacterium</name>
    <dbReference type="NCBI Taxonomy" id="2052148"/>
    <lineage>
        <taxon>Bacteria</taxon>
        <taxon>Bacteria division WOR-3</taxon>
    </lineage>
</organism>
<keyword evidence="1" id="KW-0732">Signal</keyword>
<gene>
    <name evidence="3" type="ORF">ENS15_06610</name>
</gene>
<protein>
    <submittedName>
        <fullName evidence="3">T9SS type A sorting domain-containing protein</fullName>
    </submittedName>
</protein>
<dbReference type="SUPFAM" id="SSF69318">
    <property type="entry name" value="Integrin alpha N-terminal domain"/>
    <property type="match status" value="1"/>
</dbReference>
<feature type="domain" description="Secretion system C-terminal sorting" evidence="2">
    <location>
        <begin position="557"/>
        <end position="609"/>
    </location>
</feature>
<dbReference type="InterPro" id="IPR028994">
    <property type="entry name" value="Integrin_alpha_N"/>
</dbReference>
<dbReference type="NCBIfam" id="TIGR04183">
    <property type="entry name" value="Por_Secre_tail"/>
    <property type="match status" value="1"/>
</dbReference>
<evidence type="ECO:0000256" key="1">
    <source>
        <dbReference type="ARBA" id="ARBA00022729"/>
    </source>
</evidence>
<sequence length="612" mass="69206">MKKMILMVLIMITGVILSSLAFEQKQYIDKGTNTGVNFAGPFYCDYNRNMNDELIIPGTNTIYFYEIQSDSGFSLINQIDGISGNPYLWTAGTGDFDSDGLKEIILGYPENDTAHLRIYEQSESTSFFDNLVWQNDTLYTTIYNLGVTNKLKGDGVDRICGLGIPWLSKPTKAYGWYYYTCIGDNQYEILNTYAESISVGSEMDIGDINGNGLTDVVFKSYKNYVYIYESTDIMDTFFVKVDSITESGYASDELLILPDIDRDGVKEIMKYQIDYVGYPTSYGYLIYEERGGIFDTIFNRHFEVMTNFMYICGGDIDYGDIDGDGINEIVISGGRHLEVWKAKGDNQFVRIWEWTDPTYYTIESHLLCHDFNNNGIKEIIFTGCGISNSLTRVFECDTTRDPSAPDMVKAEASDGVIVGSGVDYDDYIRIEFSGLTTEPRINKSNIDSILRLSGGHSYLANGKYLDTCRWEKEGGKSVLYIELTEILSPPTVEVGDTIYPDGVTIRSFEYPLLATSKPIVLGGSFGPTGLEVEREEGEVGIEIEVNKGYIKWETKGRGELEVYDIKGSVVIRDERERKGENRTEINHLKNGIYFIKVKYKDIEITKKIVKIR</sequence>
<reference evidence="3" key="1">
    <citation type="journal article" date="2020" name="mSystems">
        <title>Genome- and Community-Level Interaction Insights into Carbon Utilization and Element Cycling Functions of Hydrothermarchaeota in Hydrothermal Sediment.</title>
        <authorList>
            <person name="Zhou Z."/>
            <person name="Liu Y."/>
            <person name="Xu W."/>
            <person name="Pan J."/>
            <person name="Luo Z.H."/>
            <person name="Li M."/>
        </authorList>
    </citation>
    <scope>NUCLEOTIDE SEQUENCE [LARGE SCALE GENOMIC DNA]</scope>
    <source>
        <strain evidence="3">SpSt-464</strain>
    </source>
</reference>
<dbReference type="Pfam" id="PF13517">
    <property type="entry name" value="FG-GAP_3"/>
    <property type="match status" value="1"/>
</dbReference>
<name>A0A7C3N6C6_UNCW3</name>
<dbReference type="InterPro" id="IPR026444">
    <property type="entry name" value="Secre_tail"/>
</dbReference>
<evidence type="ECO:0000313" key="3">
    <source>
        <dbReference type="EMBL" id="HFK24297.1"/>
    </source>
</evidence>
<accession>A0A7C3N6C6</accession>
<comment type="caution">
    <text evidence="3">The sequence shown here is derived from an EMBL/GenBank/DDBJ whole genome shotgun (WGS) entry which is preliminary data.</text>
</comment>
<dbReference type="Pfam" id="PF18962">
    <property type="entry name" value="Por_Secre_tail"/>
    <property type="match status" value="1"/>
</dbReference>
<dbReference type="AlphaFoldDB" id="A0A7C3N6C6"/>